<dbReference type="PANTHER" id="PTHR43212">
    <property type="entry name" value="QUERCETIN 2,3-DIOXYGENASE"/>
    <property type="match status" value="1"/>
</dbReference>
<dbReference type="SUPFAM" id="SSF51182">
    <property type="entry name" value="RmlC-like cupins"/>
    <property type="match status" value="1"/>
</dbReference>
<dbReference type="InterPro" id="IPR011051">
    <property type="entry name" value="RmlC_Cupin_sf"/>
</dbReference>
<keyword evidence="3" id="KW-1185">Reference proteome</keyword>
<gene>
    <name evidence="2" type="ORF">VB248_04195</name>
</gene>
<dbReference type="InterPro" id="IPR014710">
    <property type="entry name" value="RmlC-like_jellyroll"/>
</dbReference>
<comment type="caution">
    <text evidence="2">The sequence shown here is derived from an EMBL/GenBank/DDBJ whole genome shotgun (WGS) entry which is preliminary data.</text>
</comment>
<dbReference type="InterPro" id="IPR012093">
    <property type="entry name" value="Pirin"/>
</dbReference>
<dbReference type="Proteomes" id="UP001302949">
    <property type="component" value="Unassembled WGS sequence"/>
</dbReference>
<dbReference type="PANTHER" id="PTHR43212:SF3">
    <property type="entry name" value="QUERCETIN 2,3-DIOXYGENASE"/>
    <property type="match status" value="1"/>
</dbReference>
<evidence type="ECO:0000313" key="3">
    <source>
        <dbReference type="Proteomes" id="UP001302949"/>
    </source>
</evidence>
<reference evidence="2 3" key="1">
    <citation type="submission" date="2023-12" db="EMBL/GenBank/DDBJ databases">
        <title>Novel species of the genus Arcicella isolated from rivers.</title>
        <authorList>
            <person name="Lu H."/>
        </authorList>
    </citation>
    <scope>NUCLEOTIDE SEQUENCE [LARGE SCALE GENOMIC DNA]</scope>
    <source>
        <strain evidence="2 3">KCTC 23307</strain>
    </source>
</reference>
<proteinExistence type="predicted"/>
<organism evidence="2 3">
    <name type="scientific">Arcicella rigui</name>
    <dbReference type="NCBI Taxonomy" id="797020"/>
    <lineage>
        <taxon>Bacteria</taxon>
        <taxon>Pseudomonadati</taxon>
        <taxon>Bacteroidota</taxon>
        <taxon>Cytophagia</taxon>
        <taxon>Cytophagales</taxon>
        <taxon>Flectobacillaceae</taxon>
        <taxon>Arcicella</taxon>
    </lineage>
</organism>
<dbReference type="EMBL" id="JAYFUM010000005">
    <property type="protein sequence ID" value="MEA5138317.1"/>
    <property type="molecule type" value="Genomic_DNA"/>
</dbReference>
<dbReference type="RefSeq" id="WP_323295485.1">
    <property type="nucleotide sequence ID" value="NZ_JAYFUM010000005.1"/>
</dbReference>
<dbReference type="Pfam" id="PF17954">
    <property type="entry name" value="Pirin_C_2"/>
    <property type="match status" value="1"/>
</dbReference>
<dbReference type="Gene3D" id="2.60.120.10">
    <property type="entry name" value="Jelly Rolls"/>
    <property type="match status" value="2"/>
</dbReference>
<dbReference type="InterPro" id="IPR041602">
    <property type="entry name" value="Quercetinase_C"/>
</dbReference>
<feature type="domain" description="Quercetin 2,3-dioxygenase C-terminal cupin" evidence="1">
    <location>
        <begin position="156"/>
        <end position="214"/>
    </location>
</feature>
<evidence type="ECO:0000259" key="1">
    <source>
        <dbReference type="Pfam" id="PF17954"/>
    </source>
</evidence>
<accession>A0ABU5Q6P7</accession>
<protein>
    <submittedName>
        <fullName evidence="2">Pirin</fullName>
    </submittedName>
</protein>
<evidence type="ECO:0000313" key="2">
    <source>
        <dbReference type="EMBL" id="MEA5138317.1"/>
    </source>
</evidence>
<sequence length="236" mass="26711">MLLQTEGRIYLHEQRGFSAGTGFNSFHTFNYGQYFDESRVPFGGLKVFNEDVLVAGESLKMQIQEDCKVMILPLVGGIELKRKGVESEFLGTEQVVFFLGKKDSEYEICNPYQAETVSFLQIWLRVEEVSSTLEDTTKIVSFNLSTKNELLPITTQRDTIFIGQYDGRTDGSYSLKNPRNGVFVFAIAGVFEVQDRLLHPKDALALWNFSELENAVVEFEALSNEAVLLLLEIPLK</sequence>
<name>A0ABU5Q6P7_9BACT</name>